<dbReference type="Proteomes" id="UP000828941">
    <property type="component" value="Chromosome 7"/>
</dbReference>
<name>A0ACB9N7R1_BAUVA</name>
<dbReference type="EMBL" id="CM039432">
    <property type="protein sequence ID" value="KAI4332532.1"/>
    <property type="molecule type" value="Genomic_DNA"/>
</dbReference>
<organism evidence="1 2">
    <name type="scientific">Bauhinia variegata</name>
    <name type="common">Purple orchid tree</name>
    <name type="synonym">Phanera variegata</name>
    <dbReference type="NCBI Taxonomy" id="167791"/>
    <lineage>
        <taxon>Eukaryota</taxon>
        <taxon>Viridiplantae</taxon>
        <taxon>Streptophyta</taxon>
        <taxon>Embryophyta</taxon>
        <taxon>Tracheophyta</taxon>
        <taxon>Spermatophyta</taxon>
        <taxon>Magnoliopsida</taxon>
        <taxon>eudicotyledons</taxon>
        <taxon>Gunneridae</taxon>
        <taxon>Pentapetalae</taxon>
        <taxon>rosids</taxon>
        <taxon>fabids</taxon>
        <taxon>Fabales</taxon>
        <taxon>Fabaceae</taxon>
        <taxon>Cercidoideae</taxon>
        <taxon>Cercideae</taxon>
        <taxon>Bauhiniinae</taxon>
        <taxon>Bauhinia</taxon>
    </lineage>
</organism>
<comment type="caution">
    <text evidence="1">The sequence shown here is derived from an EMBL/GenBank/DDBJ whole genome shotgun (WGS) entry which is preliminary data.</text>
</comment>
<protein>
    <submittedName>
        <fullName evidence="1">Uncharacterized protein</fullName>
    </submittedName>
</protein>
<gene>
    <name evidence="1" type="ORF">L6164_017433</name>
</gene>
<evidence type="ECO:0000313" key="1">
    <source>
        <dbReference type="EMBL" id="KAI4332532.1"/>
    </source>
</evidence>
<keyword evidence="2" id="KW-1185">Reference proteome</keyword>
<sequence>MESAGFHSHPVLRFPRLLYSSKHNHLGKSSISLKDIAVGASSFVPHKGVCWLTISSTKLNGEERGKSHRRNFAPASAEKGDGKKNRRSFDGKGAKPEDQEDIIALLKRIQVSISKDNVRGSDKTSSDSYKEKDSVESMIDVFRVSEKQSKGKPSSGERKKNWTKRRGISRKEQGIQKHNPPVTTGFKLTRLPSNFEKKSPIPYLSPPRGRALELNSEPLPVTSENTREETVKLEKMKLLELKELAKSRGIKGYSKLKKGELVEKLRS</sequence>
<reference evidence="1 2" key="1">
    <citation type="journal article" date="2022" name="DNA Res.">
        <title>Chromosomal-level genome assembly of the orchid tree Bauhinia variegata (Leguminosae; Cercidoideae) supports the allotetraploid origin hypothesis of Bauhinia.</title>
        <authorList>
            <person name="Zhong Y."/>
            <person name="Chen Y."/>
            <person name="Zheng D."/>
            <person name="Pang J."/>
            <person name="Liu Y."/>
            <person name="Luo S."/>
            <person name="Meng S."/>
            <person name="Qian L."/>
            <person name="Wei D."/>
            <person name="Dai S."/>
            <person name="Zhou R."/>
        </authorList>
    </citation>
    <scope>NUCLEOTIDE SEQUENCE [LARGE SCALE GENOMIC DNA]</scope>
    <source>
        <strain evidence="1">BV-YZ2020</strain>
    </source>
</reference>
<accession>A0ACB9N7R1</accession>
<proteinExistence type="predicted"/>
<evidence type="ECO:0000313" key="2">
    <source>
        <dbReference type="Proteomes" id="UP000828941"/>
    </source>
</evidence>